<sequence>MTIPESIKQFITWIQGFDHHILQNEDDIKEKFIFPMFKHLCYPDKCHREYPLAKNKSGNYDRNYENAEIYFTTDNIKEQNTDTSLIFIQAIELDKTKLNNAIEKARFYSNDCNPLFFIVTNGYIIKVFKRLHYSREELVFDINIDTLKNKDIASRFYNKLNFHVVKNIEKNTTDFLINTKHNLIEKFIRCHPDLQDVLEKCNFEPCIMREGYRLVVVKPKVAIACNLPKAFAEGNCEIQFSSILFRGLKINLNHQEILGQLMTGLYTQVDWECRRFLKRLDKNNFKVILGQTTVILSKLEVADLCLCVDEVCQEYKNSIINFENALETWNFEFVNFSVSRGFILFSVRQELWELMQQFANEFDYTKGKSEWHLFHREGISIRVSRGIRDHTFIFPKLDRDLSLLSNNQINIIYELNNLNFQSIETGKLTLWQQDIGVRGTWTARYTKQWLLEKYIPKVINYYSDKFQLSEAELLAKITNYASDRMLIQEIDNIINLAPYLRDIQSWLHIYVENIAASLLKPYYQAYTNLVRNTDSSITGIDYIIGNLRKVEWKNTQEENSSNVKDWKNLTFKYAIDCLDEQVARINNSEYENSFNADLITRIFIWIIENGKISFSQAQLNAAKEALLPLWEQSRFEMRHVLYILIDKAT</sequence>
<dbReference type="Proteomes" id="UP000514713">
    <property type="component" value="Chromosome"/>
</dbReference>
<reference evidence="2" key="1">
    <citation type="submission" date="2020-06" db="EMBL/GenBank/DDBJ databases">
        <title>Nostoc edaphicum CCNP1411 genome.</title>
        <authorList>
            <person name="Fidor A."/>
            <person name="Grabski M."/>
            <person name="Gawor J."/>
            <person name="Gromadka R."/>
            <person name="Wegrzyn G."/>
            <person name="Mazur-Marzec H."/>
        </authorList>
    </citation>
    <scope>NUCLEOTIDE SEQUENCE [LARGE SCALE GENOMIC DNA]</scope>
    <source>
        <strain evidence="2">CCNP1411</strain>
    </source>
</reference>
<name>A0A7D7LD01_9NOSO</name>
<dbReference type="AlphaFoldDB" id="A0A7D7LD01"/>
<protein>
    <recommendedName>
        <fullName evidence="3">Type I restriction enzyme HsdR N-terminal domain-containing protein</fullName>
    </recommendedName>
</protein>
<evidence type="ECO:0008006" key="3">
    <source>
        <dbReference type="Google" id="ProtNLM"/>
    </source>
</evidence>
<evidence type="ECO:0000313" key="1">
    <source>
        <dbReference type="EMBL" id="QMS87831.1"/>
    </source>
</evidence>
<dbReference type="RefSeq" id="WP_181931072.1">
    <property type="nucleotide sequence ID" value="NZ_CP054698.1"/>
</dbReference>
<dbReference type="EMBL" id="CP054698">
    <property type="protein sequence ID" value="QMS87831.1"/>
    <property type="molecule type" value="Genomic_DNA"/>
</dbReference>
<evidence type="ECO:0000313" key="2">
    <source>
        <dbReference type="Proteomes" id="UP000514713"/>
    </source>
</evidence>
<proteinExistence type="predicted"/>
<accession>A0A7D7LD01</accession>
<gene>
    <name evidence="1" type="ORF">HUN01_09635</name>
</gene>
<keyword evidence="2" id="KW-1185">Reference proteome</keyword>
<organism evidence="1 2">
    <name type="scientific">Nostoc edaphicum CCNP1411</name>
    <dbReference type="NCBI Taxonomy" id="1472755"/>
    <lineage>
        <taxon>Bacteria</taxon>
        <taxon>Bacillati</taxon>
        <taxon>Cyanobacteriota</taxon>
        <taxon>Cyanophyceae</taxon>
        <taxon>Nostocales</taxon>
        <taxon>Nostocaceae</taxon>
        <taxon>Nostoc</taxon>
    </lineage>
</organism>
<dbReference type="KEGG" id="ned:HUN01_09635"/>